<feature type="region of interest" description="Disordered" evidence="1">
    <location>
        <begin position="32"/>
        <end position="51"/>
    </location>
</feature>
<feature type="compositionally biased region" description="Basic and acidic residues" evidence="1">
    <location>
        <begin position="88"/>
        <end position="102"/>
    </location>
</feature>
<name>A0AAD4SZY4_9MAGN</name>
<dbReference type="GO" id="GO:0006351">
    <property type="term" value="P:DNA-templated transcription"/>
    <property type="evidence" value="ECO:0007669"/>
    <property type="project" value="InterPro"/>
</dbReference>
<reference evidence="3" key="1">
    <citation type="submission" date="2022-04" db="EMBL/GenBank/DDBJ databases">
        <title>A functionally conserved STORR gene fusion in Papaver species that diverged 16.8 million years ago.</title>
        <authorList>
            <person name="Catania T."/>
        </authorList>
    </citation>
    <scope>NUCLEOTIDE SEQUENCE</scope>
    <source>
        <strain evidence="3">S-188037</strain>
    </source>
</reference>
<dbReference type="InterPro" id="IPR046347">
    <property type="entry name" value="bZIP_sf"/>
</dbReference>
<dbReference type="GO" id="GO:0000978">
    <property type="term" value="F:RNA polymerase II cis-regulatory region sequence-specific DNA binding"/>
    <property type="evidence" value="ECO:0007669"/>
    <property type="project" value="TreeGrafter"/>
</dbReference>
<dbReference type="GO" id="GO:0000981">
    <property type="term" value="F:DNA-binding transcription factor activity, RNA polymerase II-specific"/>
    <property type="evidence" value="ECO:0007669"/>
    <property type="project" value="TreeGrafter"/>
</dbReference>
<dbReference type="PROSITE" id="PS50217">
    <property type="entry name" value="BZIP"/>
    <property type="match status" value="1"/>
</dbReference>
<dbReference type="Gene3D" id="1.20.5.170">
    <property type="match status" value="1"/>
</dbReference>
<evidence type="ECO:0000259" key="2">
    <source>
        <dbReference type="PROSITE" id="PS50217"/>
    </source>
</evidence>
<dbReference type="PANTHER" id="PTHR23334:SF49">
    <property type="entry name" value="BASIC LEUCINE ZIPPER 23"/>
    <property type="match status" value="1"/>
</dbReference>
<dbReference type="InterPro" id="IPR004827">
    <property type="entry name" value="bZIP"/>
</dbReference>
<dbReference type="Proteomes" id="UP001202328">
    <property type="component" value="Unassembled WGS sequence"/>
</dbReference>
<gene>
    <name evidence="3" type="ORF">MKW98_012526</name>
</gene>
<dbReference type="EMBL" id="JAJJMB010006998">
    <property type="protein sequence ID" value="KAI3932555.1"/>
    <property type="molecule type" value="Genomic_DNA"/>
</dbReference>
<keyword evidence="4" id="KW-1185">Reference proteome</keyword>
<accession>A0AAD4SZY4</accession>
<sequence>MDDGELEFSNQLLNMENELPSSPCSFQGDVHASSHTHICNPPGPDSSHSHTCIRTKIHPVPTGDKVSTDDTAESAETKSKKRPSGNREAVRKYREKKKAREASLEDEVVKLRAINQQLMTRLQGQAALEAEVARLKCLLVDIRGRIEGEIGSFPYRKPTKGIHGTPQIIPATNLLGAYEMNNCDLRCDDKTYCTHPGLDNVVTQEIGVLNNKGCGPCDVRYGQCVGNTNISNEELPDCGQTKGIHGTPQNMPPSNLLEANLCDLRCDNQVDCMHPGLDYVGTDGLDNVGTGETGGEVDCASPHWNMNDCSMDFLNEFPFLRDNNAYTHTHICNPAGPDSSHTHTCIRSHTKVLPAPTGDKVECIIESPDCAPGSTDHHGENAKAAAYLVEELQVDEIRAYSGRKNILKPLCLRMTKVPNINIEIEIVANINSIFIK</sequence>
<proteinExistence type="predicted"/>
<feature type="region of interest" description="Disordered" evidence="1">
    <location>
        <begin position="56"/>
        <end position="102"/>
    </location>
</feature>
<dbReference type="Pfam" id="PF07716">
    <property type="entry name" value="bZIP_2"/>
    <property type="match status" value="1"/>
</dbReference>
<feature type="domain" description="BZIP" evidence="2">
    <location>
        <begin position="76"/>
        <end position="123"/>
    </location>
</feature>
<dbReference type="PANTHER" id="PTHR23334">
    <property type="entry name" value="CCAAT/ENHANCER BINDING PROTEIN"/>
    <property type="match status" value="1"/>
</dbReference>
<evidence type="ECO:0000313" key="3">
    <source>
        <dbReference type="EMBL" id="KAI3932555.1"/>
    </source>
</evidence>
<protein>
    <recommendedName>
        <fullName evidence="2">BZIP domain-containing protein</fullName>
    </recommendedName>
</protein>
<dbReference type="AlphaFoldDB" id="A0AAD4SZY4"/>
<dbReference type="CDD" id="cd14686">
    <property type="entry name" value="bZIP"/>
    <property type="match status" value="1"/>
</dbReference>
<evidence type="ECO:0000256" key="1">
    <source>
        <dbReference type="SAM" id="MobiDB-lite"/>
    </source>
</evidence>
<dbReference type="SUPFAM" id="SSF57959">
    <property type="entry name" value="Leucine zipper domain"/>
    <property type="match status" value="1"/>
</dbReference>
<dbReference type="InterPro" id="IPR031106">
    <property type="entry name" value="C/EBP"/>
</dbReference>
<evidence type="ECO:0000313" key="4">
    <source>
        <dbReference type="Proteomes" id="UP001202328"/>
    </source>
</evidence>
<organism evidence="3 4">
    <name type="scientific">Papaver atlanticum</name>
    <dbReference type="NCBI Taxonomy" id="357466"/>
    <lineage>
        <taxon>Eukaryota</taxon>
        <taxon>Viridiplantae</taxon>
        <taxon>Streptophyta</taxon>
        <taxon>Embryophyta</taxon>
        <taxon>Tracheophyta</taxon>
        <taxon>Spermatophyta</taxon>
        <taxon>Magnoliopsida</taxon>
        <taxon>Ranunculales</taxon>
        <taxon>Papaveraceae</taxon>
        <taxon>Papaveroideae</taxon>
        <taxon>Papaver</taxon>
    </lineage>
</organism>
<comment type="caution">
    <text evidence="3">The sequence shown here is derived from an EMBL/GenBank/DDBJ whole genome shotgun (WGS) entry which is preliminary data.</text>
</comment>
<dbReference type="SMART" id="SM00338">
    <property type="entry name" value="BRLZ"/>
    <property type="match status" value="1"/>
</dbReference>